<keyword evidence="2" id="KW-0812">Transmembrane</keyword>
<evidence type="ECO:0000313" key="3">
    <source>
        <dbReference type="EMBL" id="EXV02954.1"/>
    </source>
</evidence>
<dbReference type="eggNOG" id="ENOG502S92A">
    <property type="taxonomic scope" value="Eukaryota"/>
</dbReference>
<dbReference type="PANTHER" id="PTHR40623">
    <property type="entry name" value="INTEGRAL MEMBRANE PROTEIN"/>
    <property type="match status" value="1"/>
</dbReference>
<keyword evidence="2" id="KW-0472">Membrane</keyword>
<protein>
    <submittedName>
        <fullName evidence="3">Uncharacterized protein</fullName>
    </submittedName>
</protein>
<dbReference type="OrthoDB" id="5426165at2759"/>
<dbReference type="EMBL" id="JELW01000004">
    <property type="protein sequence ID" value="EXV02954.1"/>
    <property type="molecule type" value="Genomic_DNA"/>
</dbReference>
<organism evidence="3 4">
    <name type="scientific">Metarhizium robertsii</name>
    <dbReference type="NCBI Taxonomy" id="568076"/>
    <lineage>
        <taxon>Eukaryota</taxon>
        <taxon>Fungi</taxon>
        <taxon>Dikarya</taxon>
        <taxon>Ascomycota</taxon>
        <taxon>Pezizomycotina</taxon>
        <taxon>Sordariomycetes</taxon>
        <taxon>Hypocreomycetidae</taxon>
        <taxon>Hypocreales</taxon>
        <taxon>Clavicipitaceae</taxon>
        <taxon>Metarhizium</taxon>
    </lineage>
</organism>
<dbReference type="AlphaFoldDB" id="A0A0A1UYI8"/>
<evidence type="ECO:0000256" key="1">
    <source>
        <dbReference type="SAM" id="MobiDB-lite"/>
    </source>
</evidence>
<feature type="transmembrane region" description="Helical" evidence="2">
    <location>
        <begin position="16"/>
        <end position="37"/>
    </location>
</feature>
<feature type="region of interest" description="Disordered" evidence="1">
    <location>
        <begin position="173"/>
        <end position="210"/>
    </location>
</feature>
<dbReference type="PANTHER" id="PTHR40623:SF2">
    <property type="entry name" value="INTEGRAL MEMBRANE PROTEIN"/>
    <property type="match status" value="1"/>
</dbReference>
<feature type="compositionally biased region" description="Polar residues" evidence="1">
    <location>
        <begin position="187"/>
        <end position="204"/>
    </location>
</feature>
<accession>A0A0A1UYI8</accession>
<gene>
    <name evidence="3" type="ORF">X797_004077</name>
</gene>
<proteinExistence type="predicted"/>
<name>A0A0A1UYI8_9HYPO</name>
<dbReference type="HOGENOM" id="CLU_056232_0_0_1"/>
<evidence type="ECO:0000256" key="2">
    <source>
        <dbReference type="SAM" id="Phobius"/>
    </source>
</evidence>
<reference evidence="3 4" key="1">
    <citation type="submission" date="2014-02" db="EMBL/GenBank/DDBJ databases">
        <title>The genome sequence of the entomopathogenic fungus Metarhizium robertsii ARSEF 2575.</title>
        <authorList>
            <person name="Giuliano Garisto Donzelli B."/>
            <person name="Roe B.A."/>
            <person name="Macmil S.L."/>
            <person name="Krasnoff S.B."/>
            <person name="Gibson D.M."/>
        </authorList>
    </citation>
    <scope>NUCLEOTIDE SEQUENCE [LARGE SCALE GENOMIC DNA]</scope>
    <source>
        <strain evidence="3 4">ARSEF 2575</strain>
    </source>
</reference>
<keyword evidence="2" id="KW-1133">Transmembrane helix</keyword>
<sequence length="294" mass="32765">MTSFFIQWQLWQQMTFVSLVLACCIATVFLIGLVKLWQNNRELRKYEVIDEERRSRITEMKHCGVRHMSYSNVPFGVRAIERGVEVEGIWIAGSRPAEASQTASSAPSAIEGSKQAVPGGEKVYYCLEDAQESVGESSNAAFTRSSALSAPDAHHVAEYSDYAVEHNDENRVPATADGTAYKPSGSGRVSLQGSERSFTLSPQQMARHRPRSRAVSLDSSVVNNLQNTRQVYGSAQVFVNRTHRRLNSGFEVLPAGTLGARSEFPAARPRSRRERHSIEPQTRPTPAKLQKQRR</sequence>
<feature type="region of interest" description="Disordered" evidence="1">
    <location>
        <begin position="259"/>
        <end position="294"/>
    </location>
</feature>
<comment type="caution">
    <text evidence="3">The sequence shown here is derived from an EMBL/GenBank/DDBJ whole genome shotgun (WGS) entry which is preliminary data.</text>
</comment>
<dbReference type="Proteomes" id="UP000030151">
    <property type="component" value="Unassembled WGS sequence"/>
</dbReference>
<evidence type="ECO:0000313" key="4">
    <source>
        <dbReference type="Proteomes" id="UP000030151"/>
    </source>
</evidence>